<feature type="region of interest" description="Disordered" evidence="1">
    <location>
        <begin position="40"/>
        <end position="82"/>
    </location>
</feature>
<organism evidence="2 3">
    <name type="scientific">Plakobranchus ocellatus</name>
    <dbReference type="NCBI Taxonomy" id="259542"/>
    <lineage>
        <taxon>Eukaryota</taxon>
        <taxon>Metazoa</taxon>
        <taxon>Spiralia</taxon>
        <taxon>Lophotrochozoa</taxon>
        <taxon>Mollusca</taxon>
        <taxon>Gastropoda</taxon>
        <taxon>Heterobranchia</taxon>
        <taxon>Euthyneura</taxon>
        <taxon>Panpulmonata</taxon>
        <taxon>Sacoglossa</taxon>
        <taxon>Placobranchoidea</taxon>
        <taxon>Plakobranchidae</taxon>
        <taxon>Plakobranchus</taxon>
    </lineage>
</organism>
<dbReference type="Proteomes" id="UP000735302">
    <property type="component" value="Unassembled WGS sequence"/>
</dbReference>
<feature type="compositionally biased region" description="Polar residues" evidence="1">
    <location>
        <begin position="56"/>
        <end position="76"/>
    </location>
</feature>
<evidence type="ECO:0000313" key="2">
    <source>
        <dbReference type="EMBL" id="GFO30276.1"/>
    </source>
</evidence>
<name>A0AAV4CC04_9GAST</name>
<sequence>MGGAVAYLVGQLTTKSEVQGSNPSLGPVNFALLPRVHSAVNGVSGERSDKEKPASQDDTSNWNSNNRSAATRTAVTGSAVPE</sequence>
<reference evidence="2 3" key="1">
    <citation type="journal article" date="2021" name="Elife">
        <title>Chloroplast acquisition without the gene transfer in kleptoplastic sea slugs, Plakobranchus ocellatus.</title>
        <authorList>
            <person name="Maeda T."/>
            <person name="Takahashi S."/>
            <person name="Yoshida T."/>
            <person name="Shimamura S."/>
            <person name="Takaki Y."/>
            <person name="Nagai Y."/>
            <person name="Toyoda A."/>
            <person name="Suzuki Y."/>
            <person name="Arimoto A."/>
            <person name="Ishii H."/>
            <person name="Satoh N."/>
            <person name="Nishiyama T."/>
            <person name="Hasebe M."/>
            <person name="Maruyama T."/>
            <person name="Minagawa J."/>
            <person name="Obokata J."/>
            <person name="Shigenobu S."/>
        </authorList>
    </citation>
    <scope>NUCLEOTIDE SEQUENCE [LARGE SCALE GENOMIC DNA]</scope>
</reference>
<evidence type="ECO:0000313" key="3">
    <source>
        <dbReference type="Proteomes" id="UP000735302"/>
    </source>
</evidence>
<dbReference type="EMBL" id="BLXT01006233">
    <property type="protein sequence ID" value="GFO30276.1"/>
    <property type="molecule type" value="Genomic_DNA"/>
</dbReference>
<dbReference type="AlphaFoldDB" id="A0AAV4CC04"/>
<proteinExistence type="predicted"/>
<keyword evidence="3" id="KW-1185">Reference proteome</keyword>
<accession>A0AAV4CC04</accession>
<gene>
    <name evidence="2" type="ORF">PoB_005678100</name>
</gene>
<evidence type="ECO:0000256" key="1">
    <source>
        <dbReference type="SAM" id="MobiDB-lite"/>
    </source>
</evidence>
<protein>
    <submittedName>
        <fullName evidence="2">Uncharacterized protein</fullName>
    </submittedName>
</protein>
<feature type="compositionally biased region" description="Basic and acidic residues" evidence="1">
    <location>
        <begin position="46"/>
        <end position="55"/>
    </location>
</feature>
<comment type="caution">
    <text evidence="2">The sequence shown here is derived from an EMBL/GenBank/DDBJ whole genome shotgun (WGS) entry which is preliminary data.</text>
</comment>